<sequence length="272" mass="28279">MEHAADPLEPVAGIIVLTSRTMHTTTTVLHDGHDAVLVDPAWHADELDAIADLLAARSLRVVLGWSTHAHHDHLLWHERFGTGPRLATTAAASSAVGHIDEVRAALTADLRPLAGQVTAFDGGALPWAGGVAAVVVHDAHAPGHGALWVPGVDVLIAGDMLSDLEIPLAGETGLEAYARGLDRLAPYVEKAAVLIPGHGHPALAGTADSPTARLRADRAYLDELAGPAEDGGDDDPRLAAGPPWLREEHEANRRATRASRADVGGAGPPTTS</sequence>
<feature type="region of interest" description="Disordered" evidence="1">
    <location>
        <begin position="225"/>
        <end position="272"/>
    </location>
</feature>
<evidence type="ECO:0000256" key="1">
    <source>
        <dbReference type="SAM" id="MobiDB-lite"/>
    </source>
</evidence>
<reference evidence="3 4" key="1">
    <citation type="submission" date="2021-04" db="EMBL/GenBank/DDBJ databases">
        <title>Ruania sp. nov., isolated from sandy soil of mangrove forest.</title>
        <authorList>
            <person name="Ge X."/>
            <person name="Huang R."/>
            <person name="Liu W."/>
        </authorList>
    </citation>
    <scope>NUCLEOTIDE SEQUENCE [LARGE SCALE GENOMIC DNA]</scope>
    <source>
        <strain evidence="3 4">N2-46</strain>
    </source>
</reference>
<dbReference type="InterPro" id="IPR036866">
    <property type="entry name" value="RibonucZ/Hydroxyglut_hydro"/>
</dbReference>
<gene>
    <name evidence="3" type="ORF">KCQ71_19200</name>
</gene>
<evidence type="ECO:0000313" key="3">
    <source>
        <dbReference type="EMBL" id="MBZ2198286.1"/>
    </source>
</evidence>
<proteinExistence type="predicted"/>
<accession>A0ABS7SD48</accession>
<dbReference type="RefSeq" id="WP_223408931.1">
    <property type="nucleotide sequence ID" value="NZ_JAGSHT010000018.1"/>
</dbReference>
<evidence type="ECO:0000313" key="4">
    <source>
        <dbReference type="Proteomes" id="UP000826651"/>
    </source>
</evidence>
<organism evidence="3 4">
    <name type="scientific">Occultella gossypii</name>
    <dbReference type="NCBI Taxonomy" id="2800820"/>
    <lineage>
        <taxon>Bacteria</taxon>
        <taxon>Bacillati</taxon>
        <taxon>Actinomycetota</taxon>
        <taxon>Actinomycetes</taxon>
        <taxon>Micrococcales</taxon>
        <taxon>Ruaniaceae</taxon>
        <taxon>Occultella</taxon>
    </lineage>
</organism>
<comment type="caution">
    <text evidence="3">The sequence shown here is derived from an EMBL/GenBank/DDBJ whole genome shotgun (WGS) entry which is preliminary data.</text>
</comment>
<dbReference type="Gene3D" id="3.60.15.10">
    <property type="entry name" value="Ribonuclease Z/Hydroxyacylglutathione hydrolase-like"/>
    <property type="match status" value="1"/>
</dbReference>
<protein>
    <submittedName>
        <fullName evidence="3">MBL fold metallo-hydrolase</fullName>
    </submittedName>
</protein>
<dbReference type="InterPro" id="IPR001279">
    <property type="entry name" value="Metallo-B-lactamas"/>
</dbReference>
<dbReference type="SUPFAM" id="SSF56281">
    <property type="entry name" value="Metallo-hydrolase/oxidoreductase"/>
    <property type="match status" value="1"/>
</dbReference>
<keyword evidence="4" id="KW-1185">Reference proteome</keyword>
<name>A0ABS7SD48_9MICO</name>
<dbReference type="EMBL" id="JAGSHT010000018">
    <property type="protein sequence ID" value="MBZ2198286.1"/>
    <property type="molecule type" value="Genomic_DNA"/>
</dbReference>
<dbReference type="SMART" id="SM00849">
    <property type="entry name" value="Lactamase_B"/>
    <property type="match status" value="1"/>
</dbReference>
<dbReference type="Proteomes" id="UP000826651">
    <property type="component" value="Unassembled WGS sequence"/>
</dbReference>
<feature type="domain" description="Metallo-beta-lactamase" evidence="2">
    <location>
        <begin position="23"/>
        <end position="198"/>
    </location>
</feature>
<evidence type="ECO:0000259" key="2">
    <source>
        <dbReference type="SMART" id="SM00849"/>
    </source>
</evidence>
<dbReference type="Pfam" id="PF00753">
    <property type="entry name" value="Lactamase_B"/>
    <property type="match status" value="1"/>
</dbReference>